<protein>
    <submittedName>
        <fullName evidence="4">TetR/AcrR family transcriptional regulator</fullName>
    </submittedName>
</protein>
<gene>
    <name evidence="4" type="ORF">CRN84_24480</name>
</gene>
<dbReference type="InterPro" id="IPR001647">
    <property type="entry name" value="HTH_TetR"/>
</dbReference>
<dbReference type="PANTHER" id="PTHR30055">
    <property type="entry name" value="HTH-TYPE TRANSCRIPTIONAL REGULATOR RUTR"/>
    <property type="match status" value="1"/>
</dbReference>
<dbReference type="RefSeq" id="WP_029095965.1">
    <property type="nucleotide sequence ID" value="NZ_PDDX01000001.1"/>
</dbReference>
<organism evidence="4 5">
    <name type="scientific">Budvicia aquatica</name>
    <dbReference type="NCBI Taxonomy" id="82979"/>
    <lineage>
        <taxon>Bacteria</taxon>
        <taxon>Pseudomonadati</taxon>
        <taxon>Pseudomonadota</taxon>
        <taxon>Gammaproteobacteria</taxon>
        <taxon>Enterobacterales</taxon>
        <taxon>Budviciaceae</taxon>
        <taxon>Budvicia</taxon>
    </lineage>
</organism>
<dbReference type="EMBL" id="PDDX01000001">
    <property type="protein sequence ID" value="PHI32250.1"/>
    <property type="molecule type" value="Genomic_DNA"/>
</dbReference>
<evidence type="ECO:0000256" key="1">
    <source>
        <dbReference type="ARBA" id="ARBA00023125"/>
    </source>
</evidence>
<evidence type="ECO:0000313" key="5">
    <source>
        <dbReference type="Proteomes" id="UP000224974"/>
    </source>
</evidence>
<reference evidence="5" key="1">
    <citation type="submission" date="2017-09" db="EMBL/GenBank/DDBJ databases">
        <title>FDA dAtabase for Regulatory Grade micrObial Sequences (FDA-ARGOS): Supporting development and validation of Infectious Disease Dx tests.</title>
        <authorList>
            <person name="Minogue T."/>
            <person name="Wolcott M."/>
            <person name="Wasieloski L."/>
            <person name="Aguilar W."/>
            <person name="Moore D."/>
            <person name="Tallon L."/>
            <person name="Sadzewicz L."/>
            <person name="Ott S."/>
            <person name="Zhao X."/>
            <person name="Nagaraj S."/>
            <person name="Vavikolanu K."/>
            <person name="Aluvathingal J."/>
            <person name="Nadendla S."/>
            <person name="Sichtig H."/>
        </authorList>
    </citation>
    <scope>NUCLEOTIDE SEQUENCE [LARGE SCALE GENOMIC DNA]</scope>
    <source>
        <strain evidence="5">FDAARGOS_387</strain>
    </source>
</reference>
<dbReference type="SUPFAM" id="SSF46689">
    <property type="entry name" value="Homeodomain-like"/>
    <property type="match status" value="1"/>
</dbReference>
<dbReference type="PROSITE" id="PS50977">
    <property type="entry name" value="HTH_TETR_2"/>
    <property type="match status" value="1"/>
</dbReference>
<dbReference type="PRINTS" id="PR00455">
    <property type="entry name" value="HTHTETR"/>
</dbReference>
<feature type="domain" description="HTH tetR-type" evidence="3">
    <location>
        <begin position="13"/>
        <end position="73"/>
    </location>
</feature>
<evidence type="ECO:0000256" key="2">
    <source>
        <dbReference type="PROSITE-ProRule" id="PRU00335"/>
    </source>
</evidence>
<keyword evidence="1 2" id="KW-0238">DNA-binding</keyword>
<feature type="DNA-binding region" description="H-T-H motif" evidence="2">
    <location>
        <begin position="36"/>
        <end position="55"/>
    </location>
</feature>
<name>A0A2C6C7E2_9GAMM</name>
<dbReference type="PANTHER" id="PTHR30055:SF226">
    <property type="entry name" value="HTH-TYPE TRANSCRIPTIONAL REGULATOR PKSA"/>
    <property type="match status" value="1"/>
</dbReference>
<dbReference type="GO" id="GO:0000976">
    <property type="term" value="F:transcription cis-regulatory region binding"/>
    <property type="evidence" value="ECO:0007669"/>
    <property type="project" value="TreeGrafter"/>
</dbReference>
<accession>A0A2C6C7E2</accession>
<evidence type="ECO:0000259" key="3">
    <source>
        <dbReference type="PROSITE" id="PS50977"/>
    </source>
</evidence>
<dbReference type="AlphaFoldDB" id="A0A2C6C7E2"/>
<dbReference type="Gene3D" id="1.10.357.10">
    <property type="entry name" value="Tetracycline Repressor, domain 2"/>
    <property type="match status" value="1"/>
</dbReference>
<dbReference type="GO" id="GO:0003700">
    <property type="term" value="F:DNA-binding transcription factor activity"/>
    <property type="evidence" value="ECO:0007669"/>
    <property type="project" value="TreeGrafter"/>
</dbReference>
<sequence>MPQLTTQREAKFRARRDQIINAARDCFRRQGFHGAGMAEIAALSELSVGQIYRCFTNKDAIIEEIVRRIVNNKMLMIARDETNLNRLAGDLAYRVIHRDAQTRDDDQALMLEVAAEATRNPVVALILQDADTLLFRQASEMLKRLYPVLSDTEIAARVELIAVMTEGTDFRMLTAQKASPTQLYSLYKKILQNVFPPMDK</sequence>
<dbReference type="Proteomes" id="UP000224974">
    <property type="component" value="Unassembled WGS sequence"/>
</dbReference>
<dbReference type="OrthoDB" id="5816932at2"/>
<proteinExistence type="predicted"/>
<comment type="caution">
    <text evidence="4">The sequence shown here is derived from an EMBL/GenBank/DDBJ whole genome shotgun (WGS) entry which is preliminary data.</text>
</comment>
<dbReference type="InterPro" id="IPR009057">
    <property type="entry name" value="Homeodomain-like_sf"/>
</dbReference>
<dbReference type="Pfam" id="PF00440">
    <property type="entry name" value="TetR_N"/>
    <property type="match status" value="1"/>
</dbReference>
<dbReference type="STRING" id="1111728.GCA_000427805_04294"/>
<keyword evidence="5" id="KW-1185">Reference proteome</keyword>
<evidence type="ECO:0000313" key="4">
    <source>
        <dbReference type="EMBL" id="PHI32250.1"/>
    </source>
</evidence>
<dbReference type="InterPro" id="IPR050109">
    <property type="entry name" value="HTH-type_TetR-like_transc_reg"/>
</dbReference>